<feature type="compositionally biased region" description="Basic and acidic residues" evidence="1">
    <location>
        <begin position="638"/>
        <end position="648"/>
    </location>
</feature>
<dbReference type="Pfam" id="PF12738">
    <property type="entry name" value="PTCB-BRCT"/>
    <property type="match status" value="1"/>
</dbReference>
<protein>
    <submittedName>
        <fullName evidence="3">Claspin</fullName>
    </submittedName>
</protein>
<dbReference type="InterPro" id="IPR036420">
    <property type="entry name" value="BRCT_dom_sf"/>
</dbReference>
<proteinExistence type="predicted"/>
<feature type="compositionally biased region" description="Polar residues" evidence="1">
    <location>
        <begin position="974"/>
        <end position="990"/>
    </location>
</feature>
<feature type="compositionally biased region" description="Polar residues" evidence="1">
    <location>
        <begin position="1274"/>
        <end position="1285"/>
    </location>
</feature>
<feature type="compositionally biased region" description="Polar residues" evidence="1">
    <location>
        <begin position="826"/>
        <end position="842"/>
    </location>
</feature>
<name>A0A6P7HD50_DIAVI</name>
<feature type="compositionally biased region" description="Polar residues" evidence="1">
    <location>
        <begin position="1060"/>
        <end position="1073"/>
    </location>
</feature>
<feature type="region of interest" description="Disordered" evidence="1">
    <location>
        <begin position="384"/>
        <end position="452"/>
    </location>
</feature>
<feature type="compositionally biased region" description="Basic and acidic residues" evidence="1">
    <location>
        <begin position="1100"/>
        <end position="1109"/>
    </location>
</feature>
<dbReference type="InterPro" id="IPR001357">
    <property type="entry name" value="BRCT_dom"/>
</dbReference>
<dbReference type="SUPFAM" id="SSF52113">
    <property type="entry name" value="BRCT domain"/>
    <property type="match status" value="2"/>
</dbReference>
<dbReference type="Pfam" id="PF00533">
    <property type="entry name" value="BRCT"/>
    <property type="match status" value="1"/>
</dbReference>
<sequence>MKRPCESPTQLLRRRALEQMNNPQSSEGGSNSRPTSGQSGASTVPSPVSYDKILEGVIAFVEVKTGTKDRSDAVKAHLQTMGAVIREKITKDVTHVIFKDGSFTTYQKANLLKVHLVSVLWLEACKSSHMKVSEKNYPAIGTEAYDHNVSALCSQMQKDYEDIIHEEFQRSIQAGTPLPSAKALIDRRRTIVMTPAGKEVQSFTRRSLQAGPSGTIRLTPDGDITDDESDLGPLIDGDIVDRSSDLFEDFVKTTPVKNGEVLSKTSNNHEDMELTDLQKSPLLPPFRCSSPDSSPEIYTIQTQQAGKSVSKTPRNEEVNDDDIYRRRTAVLNNLDVDNICTPENGRKSRVRTPRTCRIFNKDDVLTPDESNALTPRSLHIFSKNISRGTPDITKSNKEKGSAPNLTTETDSSVAQTFSKPTEKSTSTNMSSLRISEESKNNSKSTGKTSFESCKTSFSPLQANLVNNILKTLQNNSSMADKSGDLENDTSNQNPSLSKNKDTSYDKVKVEEIETKNTSSDKAKSLSFEHVTLRKKRIPKEKDTINEEESKITQDLFQSEDELVENGLNEVKQSRNTRRKTLAASTGISKNQPENQKEVSSENKYDGKKVGKSKNVQANIRNVARALEKEFETSDEDIPIEKPKGTDKSKNKRATMSGSDVKENIGQTANVQVKDDSNIKKREKRVIKQNRRQTMGPLVSLQEIEYSEPKSRANRRKTLAPSTTEKVSAIDKSSPTNNESNEPKSRPNRRKTLAPSNATTTEKVSANDQSSPPKIESNEAKLKANRRKTLASSDATTTEKVSANDQSSPAKNESNEAKWKANRRKTLPSSDATTTEKVSPNDQRSPEKNEPNEAKSKANRRKTLASSDATTTEKVSPNDQRSPEKNEPNEAKSKANRRKTLASSDATTTEKVSPNDQRSPEKNEPNEAKSKANRRKTLASSDATTTEKVSPNDQRSPEKNEPNEAKSKANRRKTLASSDATTTEKVSPNDQRSPEKNEPNEAKSKANRRKTLASSDALTKEKVSASDKGSPAKKAKTSPPDKGMSEFSEPKSRENRRKTVAPSTTENVSSNDQGSPAKKVKTTPVKASTRRQTISASAVKPKRDDKEILRRTMSSTDVNNIDVSIPPDSQPRRRFRRLYSPTALQEICIDDNRDRQEKRLAKKVIDDPGVFKKPIIVSQKMQNLLDKNNIDIENIINPLKTNKNKEKSDDKPEFTSDDDEELELLNELLNKKPNKNKKKKDDKPEFNSDDDEQVSLLNELLNKKKNMEPPKESTKSSVIDKSNTDNQKIKSNDRRLSTRIKLKEKSQTVSKTPKTPQKRNLTLKCTPSTSVRNRRSTQEFQLITQSAKKRLKIDKPVQPSIVCTKMHKEEVQTFMQIVKKLGGFQVEDEVTSKTTHLVVGEPKRTINMLRALTRGCWVLKKEWVSVNIFVLTLVSRCEMQLHPRLSFSHLSF</sequence>
<feature type="compositionally biased region" description="Basic and acidic residues" evidence="1">
    <location>
        <begin position="991"/>
        <end position="1003"/>
    </location>
</feature>
<dbReference type="InParanoid" id="A0A6P7HD50"/>
<feature type="compositionally biased region" description="Polar residues" evidence="1">
    <location>
        <begin position="582"/>
        <end position="593"/>
    </location>
</feature>
<dbReference type="PANTHER" id="PTHR14625">
    <property type="entry name" value="MICROCEPHALIN"/>
    <property type="match status" value="1"/>
</dbReference>
<dbReference type="InterPro" id="IPR022047">
    <property type="entry name" value="Microcephalin-like"/>
</dbReference>
<dbReference type="CDD" id="cd17736">
    <property type="entry name" value="BRCT_microcephalin_rpt2"/>
    <property type="match status" value="1"/>
</dbReference>
<feature type="compositionally biased region" description="Polar residues" evidence="1">
    <location>
        <begin position="403"/>
        <end position="433"/>
    </location>
</feature>
<evidence type="ECO:0000256" key="1">
    <source>
        <dbReference type="SAM" id="MobiDB-lite"/>
    </source>
</evidence>
<feature type="compositionally biased region" description="Polar residues" evidence="1">
    <location>
        <begin position="1111"/>
        <end position="1121"/>
    </location>
</feature>
<organism evidence="3">
    <name type="scientific">Diabrotica virgifera virgifera</name>
    <name type="common">western corn rootworm</name>
    <dbReference type="NCBI Taxonomy" id="50390"/>
    <lineage>
        <taxon>Eukaryota</taxon>
        <taxon>Metazoa</taxon>
        <taxon>Ecdysozoa</taxon>
        <taxon>Arthropoda</taxon>
        <taxon>Hexapoda</taxon>
        <taxon>Insecta</taxon>
        <taxon>Pterygota</taxon>
        <taxon>Neoptera</taxon>
        <taxon>Endopterygota</taxon>
        <taxon>Coleoptera</taxon>
        <taxon>Polyphaga</taxon>
        <taxon>Cucujiformia</taxon>
        <taxon>Chrysomeloidea</taxon>
        <taxon>Chrysomelidae</taxon>
        <taxon>Galerucinae</taxon>
        <taxon>Diabroticina</taxon>
        <taxon>Diabroticites</taxon>
        <taxon>Diabrotica</taxon>
    </lineage>
</organism>
<dbReference type="CDD" id="cd17716">
    <property type="entry name" value="BRCT_microcephalin_rpt1"/>
    <property type="match status" value="1"/>
</dbReference>
<evidence type="ECO:0000313" key="3">
    <source>
        <dbReference type="RefSeq" id="XP_028153705.1"/>
    </source>
</evidence>
<feature type="compositionally biased region" description="Basic and acidic residues" evidence="1">
    <location>
        <begin position="954"/>
        <end position="966"/>
    </location>
</feature>
<feature type="compositionally biased region" description="Basic and acidic residues" evidence="1">
    <location>
        <begin position="594"/>
        <end position="608"/>
    </location>
</feature>
<dbReference type="Gene3D" id="3.40.50.10190">
    <property type="entry name" value="BRCT domain"/>
    <property type="match status" value="2"/>
</dbReference>
<feature type="compositionally biased region" description="Polar residues" evidence="1">
    <location>
        <begin position="937"/>
        <end position="953"/>
    </location>
</feature>
<feature type="compositionally biased region" description="Basic and acidic residues" evidence="1">
    <location>
        <begin position="843"/>
        <end position="855"/>
    </location>
</feature>
<feature type="compositionally biased region" description="Polar residues" evidence="1">
    <location>
        <begin position="719"/>
        <end position="739"/>
    </location>
</feature>
<dbReference type="SMART" id="SM00292">
    <property type="entry name" value="BRCT"/>
    <property type="match status" value="2"/>
</dbReference>
<feature type="compositionally biased region" description="Basic and acidic residues" evidence="1">
    <location>
        <begin position="917"/>
        <end position="929"/>
    </location>
</feature>
<feature type="region of interest" description="Disordered" evidence="1">
    <location>
        <begin position="1"/>
        <end position="47"/>
    </location>
</feature>
<feature type="compositionally biased region" description="Polar residues" evidence="1">
    <location>
        <begin position="863"/>
        <end position="879"/>
    </location>
</feature>
<feature type="compositionally biased region" description="Basic and acidic residues" evidence="1">
    <location>
        <begin position="880"/>
        <end position="892"/>
    </location>
</feature>
<dbReference type="GO" id="GO:0000278">
    <property type="term" value="P:mitotic cell cycle"/>
    <property type="evidence" value="ECO:0007669"/>
    <property type="project" value="TreeGrafter"/>
</dbReference>
<feature type="compositionally biased region" description="Polar residues" evidence="1">
    <location>
        <begin position="789"/>
        <end position="811"/>
    </location>
</feature>
<gene>
    <name evidence="3" type="primary">LOC114347166</name>
</gene>
<feature type="compositionally biased region" description="Polar residues" evidence="1">
    <location>
        <begin position="753"/>
        <end position="771"/>
    </location>
</feature>
<accession>A0A6P7HD50</accession>
<feature type="compositionally biased region" description="Basic and acidic residues" evidence="1">
    <location>
        <begin position="1260"/>
        <end position="1273"/>
    </location>
</feature>
<dbReference type="PROSITE" id="PS50172">
    <property type="entry name" value="BRCT"/>
    <property type="match status" value="2"/>
</dbReference>
<feature type="compositionally biased region" description="Basic residues" evidence="1">
    <location>
        <begin position="680"/>
        <end position="690"/>
    </location>
</feature>
<feature type="region of interest" description="Disordered" evidence="1">
    <location>
        <begin position="628"/>
        <end position="1133"/>
    </location>
</feature>
<dbReference type="RefSeq" id="XP_028153705.1">
    <property type="nucleotide sequence ID" value="XM_028297904.1"/>
</dbReference>
<feature type="compositionally biased region" description="Polar residues" evidence="1">
    <location>
        <begin position="900"/>
        <end position="916"/>
    </location>
</feature>
<feature type="compositionally biased region" description="Polar residues" evidence="1">
    <location>
        <begin position="19"/>
        <end position="46"/>
    </location>
</feature>
<feature type="region of interest" description="Disordered" evidence="1">
    <location>
        <begin position="568"/>
        <end position="612"/>
    </location>
</feature>
<feature type="region of interest" description="Disordered" evidence="1">
    <location>
        <begin position="211"/>
        <end position="230"/>
    </location>
</feature>
<feature type="compositionally biased region" description="Basic and acidic residues" evidence="1">
    <location>
        <begin position="1286"/>
        <end position="1296"/>
    </location>
</feature>
<evidence type="ECO:0000259" key="2">
    <source>
        <dbReference type="PROSITE" id="PS50172"/>
    </source>
</evidence>
<feature type="region of interest" description="Disordered" evidence="1">
    <location>
        <begin position="477"/>
        <end position="504"/>
    </location>
</feature>
<feature type="domain" description="BRCT" evidence="2">
    <location>
        <begin position="1375"/>
        <end position="1423"/>
    </location>
</feature>
<reference evidence="3" key="1">
    <citation type="submission" date="2025-08" db="UniProtKB">
        <authorList>
            <consortium name="RefSeq"/>
        </authorList>
    </citation>
    <scope>IDENTIFICATION</scope>
</reference>
<dbReference type="PANTHER" id="PTHR14625:SF3">
    <property type="entry name" value="MICROCEPHALIN"/>
    <property type="match status" value="1"/>
</dbReference>
<feature type="region of interest" description="Disordered" evidence="1">
    <location>
        <begin position="1227"/>
        <end position="1296"/>
    </location>
</feature>
<feature type="compositionally biased region" description="Polar residues" evidence="1">
    <location>
        <begin position="488"/>
        <end position="497"/>
    </location>
</feature>
<feature type="domain" description="BRCT" evidence="2">
    <location>
        <begin position="49"/>
        <end position="139"/>
    </location>
</feature>